<organism evidence="2 3">
    <name type="scientific">Knipowitschia caucasica</name>
    <name type="common">Caucasian dwarf goby</name>
    <name type="synonym">Pomatoschistus caucasicus</name>
    <dbReference type="NCBI Taxonomy" id="637954"/>
    <lineage>
        <taxon>Eukaryota</taxon>
        <taxon>Metazoa</taxon>
        <taxon>Chordata</taxon>
        <taxon>Craniata</taxon>
        <taxon>Vertebrata</taxon>
        <taxon>Euteleostomi</taxon>
        <taxon>Actinopterygii</taxon>
        <taxon>Neopterygii</taxon>
        <taxon>Teleostei</taxon>
        <taxon>Neoteleostei</taxon>
        <taxon>Acanthomorphata</taxon>
        <taxon>Gobiaria</taxon>
        <taxon>Gobiiformes</taxon>
        <taxon>Gobioidei</taxon>
        <taxon>Gobiidae</taxon>
        <taxon>Gobiinae</taxon>
        <taxon>Knipowitschia</taxon>
    </lineage>
</organism>
<feature type="compositionally biased region" description="Basic residues" evidence="1">
    <location>
        <begin position="95"/>
        <end position="104"/>
    </location>
</feature>
<reference evidence="2 3" key="1">
    <citation type="submission" date="2024-04" db="EMBL/GenBank/DDBJ databases">
        <authorList>
            <person name="Waldvogel A.-M."/>
            <person name="Schoenle A."/>
        </authorList>
    </citation>
    <scope>NUCLEOTIDE SEQUENCE [LARGE SCALE GENOMIC DNA]</scope>
</reference>
<name>A0AAV2LVG8_KNICA</name>
<proteinExistence type="predicted"/>
<dbReference type="Proteomes" id="UP001497482">
    <property type="component" value="Chromosome 5"/>
</dbReference>
<dbReference type="AlphaFoldDB" id="A0AAV2LVG8"/>
<evidence type="ECO:0000256" key="1">
    <source>
        <dbReference type="SAM" id="MobiDB-lite"/>
    </source>
</evidence>
<feature type="region of interest" description="Disordered" evidence="1">
    <location>
        <begin position="80"/>
        <end position="111"/>
    </location>
</feature>
<keyword evidence="3" id="KW-1185">Reference proteome</keyword>
<sequence>MVTHKDITKDQNDKLLHRLAKKECLKELAALRASNPDPPMVSELDLRQEDDGEECARPACVRRVDDLLAEVARLKSKVAELRGAGEEEAGPSTRQARRRPRLRAARPAPPP</sequence>
<dbReference type="EMBL" id="OZ035827">
    <property type="protein sequence ID" value="CAL1605067.1"/>
    <property type="molecule type" value="Genomic_DNA"/>
</dbReference>
<gene>
    <name evidence="2" type="ORF">KC01_LOCUS32488</name>
</gene>
<accession>A0AAV2LVG8</accession>
<evidence type="ECO:0000313" key="2">
    <source>
        <dbReference type="EMBL" id="CAL1605067.1"/>
    </source>
</evidence>
<protein>
    <submittedName>
        <fullName evidence="2">Uncharacterized protein</fullName>
    </submittedName>
</protein>
<evidence type="ECO:0000313" key="3">
    <source>
        <dbReference type="Proteomes" id="UP001497482"/>
    </source>
</evidence>